<organism evidence="1 2">
    <name type="scientific">Bacteroides ovatus</name>
    <dbReference type="NCBI Taxonomy" id="28116"/>
    <lineage>
        <taxon>Bacteria</taxon>
        <taxon>Pseudomonadati</taxon>
        <taxon>Bacteroidota</taxon>
        <taxon>Bacteroidia</taxon>
        <taxon>Bacteroidales</taxon>
        <taxon>Bacteroidaceae</taxon>
        <taxon>Bacteroides</taxon>
    </lineage>
</organism>
<dbReference type="AlphaFoldDB" id="A0A6A1X1W5"/>
<dbReference type="RefSeq" id="WP_195355550.1">
    <property type="nucleotide sequence ID" value="NZ_JADMVQ010000024.1"/>
</dbReference>
<evidence type="ECO:0000313" key="2">
    <source>
        <dbReference type="Proteomes" id="UP000375690"/>
    </source>
</evidence>
<reference evidence="1 2" key="1">
    <citation type="journal article" date="2019" name="Nat. Med.">
        <title>A library of human gut bacterial isolates paired with longitudinal multiomics data enables mechanistic microbiome research.</title>
        <authorList>
            <person name="Poyet M."/>
            <person name="Groussin M."/>
            <person name="Gibbons S.M."/>
            <person name="Avila-Pacheco J."/>
            <person name="Jiang X."/>
            <person name="Kearney S.M."/>
            <person name="Perrotta A.R."/>
            <person name="Berdy B."/>
            <person name="Zhao S."/>
            <person name="Lieberman T.D."/>
            <person name="Swanson P.K."/>
            <person name="Smith M."/>
            <person name="Roesemann S."/>
            <person name="Alexander J.E."/>
            <person name="Rich S.A."/>
            <person name="Livny J."/>
            <person name="Vlamakis H."/>
            <person name="Clish C."/>
            <person name="Bullock K."/>
            <person name="Deik A."/>
            <person name="Scott J."/>
            <person name="Pierce K.A."/>
            <person name="Xavier R.J."/>
            <person name="Alm E.J."/>
        </authorList>
    </citation>
    <scope>NUCLEOTIDE SEQUENCE [LARGE SCALE GENOMIC DNA]</scope>
    <source>
        <strain evidence="1 2">BIOML-A2</strain>
    </source>
</reference>
<proteinExistence type="predicted"/>
<evidence type="ECO:0000313" key="1">
    <source>
        <dbReference type="EMBL" id="KAB1318159.1"/>
    </source>
</evidence>
<comment type="caution">
    <text evidence="1">The sequence shown here is derived from an EMBL/GenBank/DDBJ whole genome shotgun (WGS) entry which is preliminary data.</text>
</comment>
<dbReference type="EMBL" id="VWFC01000065">
    <property type="protein sequence ID" value="KAB1318159.1"/>
    <property type="molecule type" value="Genomic_DNA"/>
</dbReference>
<protein>
    <submittedName>
        <fullName evidence="1">Uncharacterized protein</fullName>
    </submittedName>
</protein>
<name>A0A6A1X1W5_BACOV</name>
<sequence>MELMDLFRKQSRETALKEKIRQGFDDSVMEVIREGAAESPMGGLIVKTAIANFYQRMKSSELTNICLETGINFQDILDEEYQNALHKYLEE</sequence>
<dbReference type="Proteomes" id="UP000375690">
    <property type="component" value="Unassembled WGS sequence"/>
</dbReference>
<gene>
    <name evidence="1" type="ORF">F3B53_25845</name>
</gene>
<accession>A0A6A1X1W5</accession>